<dbReference type="RefSeq" id="WP_308490327.1">
    <property type="nucleotide sequence ID" value="NZ_JAVFCB010000010.1"/>
</dbReference>
<dbReference type="Pfam" id="PF08310">
    <property type="entry name" value="LGFP"/>
    <property type="match status" value="2"/>
</dbReference>
<reference evidence="1 2" key="1">
    <citation type="submission" date="2023-08" db="EMBL/GenBank/DDBJ databases">
        <title>Microbacterium sp. nov., isolated from a waste landfill.</title>
        <authorList>
            <person name="Wen W."/>
        </authorList>
    </citation>
    <scope>NUCLEOTIDE SEQUENCE [LARGE SCALE GENOMIC DNA]</scope>
    <source>
        <strain evidence="1 2">ASV81</strain>
    </source>
</reference>
<evidence type="ECO:0000313" key="2">
    <source>
        <dbReference type="Proteomes" id="UP001230289"/>
    </source>
</evidence>
<dbReference type="Proteomes" id="UP001230289">
    <property type="component" value="Unassembled WGS sequence"/>
</dbReference>
<accession>A0ABU0XJR8</accession>
<dbReference type="InterPro" id="IPR013207">
    <property type="entry name" value="LGFP"/>
</dbReference>
<sequence>MTRGTPEARGAFGALMLALALVVGVLVPVVGSAPAASAASASDWNAGYIIDDAVFYDSNAMTATDVQTFLNAVQSGCASGYTCLNGYGQSTPNVAADRYCNGYSGAGYQTAAQIIDIVARSCGISQRVILTLLQKEQGLVTSSAPTQWNWSAAMGQGCPDTAACDSSVAGFFYQVYYGARQFQVYRLNPNSFGYQAGRVNNILYNPEASCGTASVYIQNQATAGLYIYTPYTPNAAALANLYGTGDACSAYGNRNFWRIFTDWFGNPQRYTVLDGFASYYSAHGGATGPIGQPISFGVYVTQNGQGWYQRFSGGNLYGSYQGGTAFIPNGSALTEYNRQNGPYGSMGWPSSEQTCDASGRCVQSFVSAMMSSTSTYGAHVLWGGVKDYWLQSGGNAGPLGAALNDMVYSTPAAGAAWVQNFQAGVLVQTGAGFQLIPYSPTQDVWSASGSGAGPLGWPVSAYSCDASGCLQRFTGGAITSTSTYGAHAITGPFAQAWSASGGMTGFGAALNDAVTLSTGGGGAVQNYAAGIVTSTSAGTFLVPYGSIQAMWSAAGGQSGTYGWPLGAAQCAGGTSCAMSFQGGVISSSTWGVFPTFGSLAGAWVAGGGVKGYGVAINAIRFGSPSGGGWIQHYMTGVLTQQVGGQPVYSAYGPILDTWYHYGAENTWLGWPSSAAVCTANGCTQQFQHGVARSNAGGVSFTTT</sequence>
<dbReference type="EMBL" id="JAVFCB010000010">
    <property type="protein sequence ID" value="MDQ4215378.1"/>
    <property type="molecule type" value="Genomic_DNA"/>
</dbReference>
<proteinExistence type="predicted"/>
<keyword evidence="2" id="KW-1185">Reference proteome</keyword>
<comment type="caution">
    <text evidence="1">The sequence shown here is derived from an EMBL/GenBank/DDBJ whole genome shotgun (WGS) entry which is preliminary data.</text>
</comment>
<name>A0ABU0XJR8_9MICO</name>
<protein>
    <recommendedName>
        <fullName evidence="3">LGFP repeat-containing protein</fullName>
    </recommendedName>
</protein>
<gene>
    <name evidence="1" type="ORF">RBR11_15775</name>
</gene>
<evidence type="ECO:0008006" key="3">
    <source>
        <dbReference type="Google" id="ProtNLM"/>
    </source>
</evidence>
<evidence type="ECO:0000313" key="1">
    <source>
        <dbReference type="EMBL" id="MDQ4215378.1"/>
    </source>
</evidence>
<organism evidence="1 2">
    <name type="scientific">Microbacterium capsulatum</name>
    <dbReference type="NCBI Taxonomy" id="3041921"/>
    <lineage>
        <taxon>Bacteria</taxon>
        <taxon>Bacillati</taxon>
        <taxon>Actinomycetota</taxon>
        <taxon>Actinomycetes</taxon>
        <taxon>Micrococcales</taxon>
        <taxon>Microbacteriaceae</taxon>
        <taxon>Microbacterium</taxon>
    </lineage>
</organism>